<feature type="binding site" evidence="9">
    <location>
        <position position="47"/>
    </location>
    <ligand>
        <name>Mg(2+)</name>
        <dbReference type="ChEBI" id="CHEBI:18420"/>
    </ligand>
</feature>
<dbReference type="Pfam" id="PF14622">
    <property type="entry name" value="Ribonucleas_3_3"/>
    <property type="match status" value="1"/>
</dbReference>
<keyword evidence="9" id="KW-0699">rRNA-binding</keyword>
<evidence type="ECO:0000256" key="3">
    <source>
        <dbReference type="ARBA" id="ARBA00022552"/>
    </source>
</evidence>
<keyword evidence="3 9" id="KW-0698">rRNA processing</keyword>
<keyword evidence="9" id="KW-0460">Magnesium</keyword>
<dbReference type="PROSITE" id="PS00517">
    <property type="entry name" value="RNASE_3_1"/>
    <property type="match status" value="1"/>
</dbReference>
<dbReference type="GO" id="GO:0046872">
    <property type="term" value="F:metal ion binding"/>
    <property type="evidence" value="ECO:0007669"/>
    <property type="project" value="UniProtKB-KW"/>
</dbReference>
<dbReference type="HAMAP" id="MF_00104">
    <property type="entry name" value="RNase_III"/>
    <property type="match status" value="1"/>
</dbReference>
<evidence type="ECO:0000259" key="10">
    <source>
        <dbReference type="PROSITE" id="PS50137"/>
    </source>
</evidence>
<name>D4XWC4_9BACT</name>
<dbReference type="GO" id="GO:0003725">
    <property type="term" value="F:double-stranded RNA binding"/>
    <property type="evidence" value="ECO:0007669"/>
    <property type="project" value="TreeGrafter"/>
</dbReference>
<keyword evidence="9" id="KW-0479">Metal-binding</keyword>
<dbReference type="SUPFAM" id="SSF54768">
    <property type="entry name" value="dsRNA-binding domain-like"/>
    <property type="match status" value="1"/>
</dbReference>
<dbReference type="AlphaFoldDB" id="D4XWC4"/>
<comment type="caution">
    <text evidence="12">The sequence shown here is derived from an EMBL/GenBank/DDBJ whole genome shotgun (WGS) entry which is preliminary data.</text>
</comment>
<keyword evidence="4 9" id="KW-0507">mRNA processing</keyword>
<evidence type="ECO:0000259" key="11">
    <source>
        <dbReference type="PROSITE" id="PS50142"/>
    </source>
</evidence>
<dbReference type="GO" id="GO:0006364">
    <property type="term" value="P:rRNA processing"/>
    <property type="evidence" value="ECO:0007669"/>
    <property type="project" value="UniProtKB-UniRule"/>
</dbReference>
<dbReference type="CDD" id="cd00593">
    <property type="entry name" value="RIBOc"/>
    <property type="match status" value="1"/>
</dbReference>
<comment type="similarity">
    <text evidence="2">Belongs to the ribonuclease III family.</text>
</comment>
<proteinExistence type="inferred from homology"/>
<gene>
    <name evidence="9 12" type="primary">rnc</name>
    <name evidence="12" type="ORF">MALL_0507</name>
</gene>
<evidence type="ECO:0000256" key="9">
    <source>
        <dbReference type="HAMAP-Rule" id="MF_00104"/>
    </source>
</evidence>
<evidence type="ECO:0000256" key="8">
    <source>
        <dbReference type="ARBA" id="ARBA00022884"/>
    </source>
</evidence>
<dbReference type="RefSeq" id="WP_005683868.1">
    <property type="nucleotide sequence ID" value="NZ_ADNC01000027.1"/>
</dbReference>
<evidence type="ECO:0000313" key="12">
    <source>
        <dbReference type="EMBL" id="EFF41245.1"/>
    </source>
</evidence>
<keyword evidence="13" id="KW-1185">Reference proteome</keyword>
<feature type="binding site" evidence="9">
    <location>
        <position position="123"/>
    </location>
    <ligand>
        <name>Mg(2+)</name>
        <dbReference type="ChEBI" id="CHEBI:18420"/>
    </ligand>
</feature>
<dbReference type="InterPro" id="IPR036389">
    <property type="entry name" value="RNase_III_sf"/>
</dbReference>
<comment type="subunit">
    <text evidence="9">Homodimer.</text>
</comment>
<evidence type="ECO:0000256" key="1">
    <source>
        <dbReference type="ARBA" id="ARBA00000109"/>
    </source>
</evidence>
<dbReference type="InterPro" id="IPR000999">
    <property type="entry name" value="RNase_III_dom"/>
</dbReference>
<feature type="active site" evidence="9">
    <location>
        <position position="123"/>
    </location>
</feature>
<dbReference type="NCBIfam" id="TIGR02191">
    <property type="entry name" value="RNaseIII"/>
    <property type="match status" value="1"/>
</dbReference>
<dbReference type="Gene3D" id="1.10.1520.10">
    <property type="entry name" value="Ribonuclease III domain"/>
    <property type="match status" value="1"/>
</dbReference>
<dbReference type="GO" id="GO:0010468">
    <property type="term" value="P:regulation of gene expression"/>
    <property type="evidence" value="ECO:0007669"/>
    <property type="project" value="TreeGrafter"/>
</dbReference>
<dbReference type="GO" id="GO:0008033">
    <property type="term" value="P:tRNA processing"/>
    <property type="evidence" value="ECO:0007669"/>
    <property type="project" value="UniProtKB-KW"/>
</dbReference>
<evidence type="ECO:0000256" key="6">
    <source>
        <dbReference type="ARBA" id="ARBA00022759"/>
    </source>
</evidence>
<keyword evidence="7 9" id="KW-0378">Hydrolase</keyword>
<reference evidence="12 13" key="1">
    <citation type="submission" date="2010-03" db="EMBL/GenBank/DDBJ databases">
        <authorList>
            <person name="Glass J.I."/>
            <person name="Benders G.A."/>
            <person name="Durkin A.S."/>
            <person name="Farmerie W.G."/>
            <person name="Hlavinka K."/>
            <person name="Hostetler J."/>
            <person name="Jackson J."/>
            <person name="May M.A."/>
            <person name="Miller R.H."/>
            <person name="Paralanov V."/>
            <person name="Radune D."/>
            <person name="Szczypinski B."/>
            <person name="Brown D.R."/>
        </authorList>
    </citation>
    <scope>NUCLEOTIDE SEQUENCE [LARGE SCALE GENOMIC DNA]</scope>
    <source>
        <strain evidence="12 13">A21JP2</strain>
    </source>
</reference>
<dbReference type="PROSITE" id="PS50142">
    <property type="entry name" value="RNASE_3_2"/>
    <property type="match status" value="1"/>
</dbReference>
<dbReference type="OrthoDB" id="9805026at2"/>
<comment type="function">
    <text evidence="9">Digests double-stranded RNA. Involved in the processing of primary rRNA transcript to yield the immediate precursors to the large and small rRNAs (23S and 16S). Processes some mRNAs, and tRNAs when they are encoded in the rRNA operon. Processes pre-crRNA and tracrRNA of type II CRISPR loci if present in the organism.</text>
</comment>
<evidence type="ECO:0000256" key="4">
    <source>
        <dbReference type="ARBA" id="ARBA00022664"/>
    </source>
</evidence>
<sequence>MIKCTNFDEFFKYHEIEPKNKLIYFQALKHGSFVKKQSKLESYERLEFLGDSVLQLFVSSYIYTKFPNMEQGKMTELRAKVVNANSLSQVSNKIGLINLLKTGGGQTAVSVKSSTKVQSDIFESIIGAIFVDLGLNHAYKFIRLHLSSTIDNLFKHENKDPKTRLQEYFQNISRENIKYIVDQLPNKSFSAKATHDKIVYGIGKGSSKKESEINAALEALKKLNIG</sequence>
<dbReference type="STRING" id="747682.MALL_0507"/>
<dbReference type="SMART" id="SM00535">
    <property type="entry name" value="RIBOc"/>
    <property type="match status" value="1"/>
</dbReference>
<keyword evidence="8 9" id="KW-0694">RNA-binding</keyword>
<comment type="subcellular location">
    <subcellularLocation>
        <location evidence="9">Cytoplasm</location>
    </subcellularLocation>
</comment>
<accession>D4XWC4</accession>
<dbReference type="PANTHER" id="PTHR11207">
    <property type="entry name" value="RIBONUCLEASE III"/>
    <property type="match status" value="1"/>
</dbReference>
<dbReference type="PANTHER" id="PTHR11207:SF0">
    <property type="entry name" value="RIBONUCLEASE 3"/>
    <property type="match status" value="1"/>
</dbReference>
<dbReference type="GO" id="GO:0006397">
    <property type="term" value="P:mRNA processing"/>
    <property type="evidence" value="ECO:0007669"/>
    <property type="project" value="UniProtKB-UniRule"/>
</dbReference>
<evidence type="ECO:0000256" key="5">
    <source>
        <dbReference type="ARBA" id="ARBA00022722"/>
    </source>
</evidence>
<dbReference type="SMART" id="SM00358">
    <property type="entry name" value="DSRM"/>
    <property type="match status" value="1"/>
</dbReference>
<evidence type="ECO:0000256" key="7">
    <source>
        <dbReference type="ARBA" id="ARBA00022801"/>
    </source>
</evidence>
<feature type="active site" evidence="9">
    <location>
        <position position="51"/>
    </location>
</feature>
<protein>
    <recommendedName>
        <fullName evidence="9">Ribonuclease 3</fullName>
        <ecNumber evidence="9">3.1.26.3</ecNumber>
    </recommendedName>
    <alternativeName>
        <fullName evidence="9">Ribonuclease III</fullName>
        <shortName evidence="9">RNase III</shortName>
    </alternativeName>
</protein>
<keyword evidence="5 9" id="KW-0540">Nuclease</keyword>
<dbReference type="InterPro" id="IPR014720">
    <property type="entry name" value="dsRBD_dom"/>
</dbReference>
<organism evidence="12 13">
    <name type="scientific">Mycoplasmopsis alligatoris A21JP2</name>
    <dbReference type="NCBI Taxonomy" id="747682"/>
    <lineage>
        <taxon>Bacteria</taxon>
        <taxon>Bacillati</taxon>
        <taxon>Mycoplasmatota</taxon>
        <taxon>Mycoplasmoidales</taxon>
        <taxon>Metamycoplasmataceae</taxon>
        <taxon>Mycoplasmopsis</taxon>
    </lineage>
</organism>
<evidence type="ECO:0000256" key="2">
    <source>
        <dbReference type="ARBA" id="ARBA00010183"/>
    </source>
</evidence>
<dbReference type="PROSITE" id="PS50137">
    <property type="entry name" value="DS_RBD"/>
    <property type="match status" value="1"/>
</dbReference>
<dbReference type="CDD" id="cd10845">
    <property type="entry name" value="DSRM_RNAse_III_family"/>
    <property type="match status" value="1"/>
</dbReference>
<dbReference type="GO" id="GO:0005737">
    <property type="term" value="C:cytoplasm"/>
    <property type="evidence" value="ECO:0007669"/>
    <property type="project" value="UniProtKB-SubCell"/>
</dbReference>
<dbReference type="SUPFAM" id="SSF69065">
    <property type="entry name" value="RNase III domain-like"/>
    <property type="match status" value="1"/>
</dbReference>
<dbReference type="EMBL" id="ADNC01000027">
    <property type="protein sequence ID" value="EFF41245.1"/>
    <property type="molecule type" value="Genomic_DNA"/>
</dbReference>
<dbReference type="Gene3D" id="3.30.160.20">
    <property type="match status" value="1"/>
</dbReference>
<feature type="domain" description="RNase III" evidence="11">
    <location>
        <begin position="7"/>
        <end position="134"/>
    </location>
</feature>
<feature type="domain" description="DRBM" evidence="10">
    <location>
        <begin position="160"/>
        <end position="225"/>
    </location>
</feature>
<dbReference type="Proteomes" id="UP000004757">
    <property type="component" value="Unassembled WGS sequence"/>
</dbReference>
<dbReference type="InterPro" id="IPR011907">
    <property type="entry name" value="RNase_III"/>
</dbReference>
<dbReference type="eggNOG" id="COG0571">
    <property type="taxonomic scope" value="Bacteria"/>
</dbReference>
<keyword evidence="6 9" id="KW-0255">Endonuclease</keyword>
<comment type="cofactor">
    <cofactor evidence="9">
        <name>Mg(2+)</name>
        <dbReference type="ChEBI" id="CHEBI:18420"/>
    </cofactor>
</comment>
<evidence type="ECO:0000313" key="13">
    <source>
        <dbReference type="Proteomes" id="UP000004757"/>
    </source>
</evidence>
<dbReference type="FunFam" id="1.10.1520.10:FF:000001">
    <property type="entry name" value="Ribonuclease 3"/>
    <property type="match status" value="1"/>
</dbReference>
<keyword evidence="9" id="KW-0963">Cytoplasm</keyword>
<dbReference type="GO" id="GO:0019843">
    <property type="term" value="F:rRNA binding"/>
    <property type="evidence" value="ECO:0007669"/>
    <property type="project" value="UniProtKB-KW"/>
</dbReference>
<dbReference type="EC" id="3.1.26.3" evidence="9"/>
<feature type="binding site" evidence="9">
    <location>
        <position position="120"/>
    </location>
    <ligand>
        <name>Mg(2+)</name>
        <dbReference type="ChEBI" id="CHEBI:18420"/>
    </ligand>
</feature>
<keyword evidence="9" id="KW-0819">tRNA processing</keyword>
<dbReference type="Pfam" id="PF00035">
    <property type="entry name" value="dsrm"/>
    <property type="match status" value="1"/>
</dbReference>
<dbReference type="GO" id="GO:0004525">
    <property type="term" value="F:ribonuclease III activity"/>
    <property type="evidence" value="ECO:0007669"/>
    <property type="project" value="UniProtKB-UniRule"/>
</dbReference>
<comment type="catalytic activity">
    <reaction evidence="1 9">
        <text>Endonucleolytic cleavage to 5'-phosphomonoester.</text>
        <dbReference type="EC" id="3.1.26.3"/>
    </reaction>
</comment>